<protein>
    <submittedName>
        <fullName evidence="1">Uncharacterized protein</fullName>
    </submittedName>
</protein>
<evidence type="ECO:0000313" key="1">
    <source>
        <dbReference type="EMBL" id="EFA06732.1"/>
    </source>
</evidence>
<dbReference type="Proteomes" id="UP000007266">
    <property type="component" value="Linkage group 7"/>
</dbReference>
<keyword evidence="2" id="KW-1185">Reference proteome</keyword>
<organism evidence="1 2">
    <name type="scientific">Tribolium castaneum</name>
    <name type="common">Red flour beetle</name>
    <dbReference type="NCBI Taxonomy" id="7070"/>
    <lineage>
        <taxon>Eukaryota</taxon>
        <taxon>Metazoa</taxon>
        <taxon>Ecdysozoa</taxon>
        <taxon>Arthropoda</taxon>
        <taxon>Hexapoda</taxon>
        <taxon>Insecta</taxon>
        <taxon>Pterygota</taxon>
        <taxon>Neoptera</taxon>
        <taxon>Endopterygota</taxon>
        <taxon>Coleoptera</taxon>
        <taxon>Polyphaga</taxon>
        <taxon>Cucujiformia</taxon>
        <taxon>Tenebrionidae</taxon>
        <taxon>Tenebrionidae incertae sedis</taxon>
        <taxon>Tribolium</taxon>
    </lineage>
</organism>
<proteinExistence type="predicted"/>
<evidence type="ECO:0000313" key="2">
    <source>
        <dbReference type="Proteomes" id="UP000007266"/>
    </source>
</evidence>
<reference evidence="1 2" key="1">
    <citation type="journal article" date="2008" name="Nature">
        <title>The genome of the model beetle and pest Tribolium castaneum.</title>
        <authorList>
            <consortium name="Tribolium Genome Sequencing Consortium"/>
            <person name="Richards S."/>
            <person name="Gibbs R.A."/>
            <person name="Weinstock G.M."/>
            <person name="Brown S.J."/>
            <person name="Denell R."/>
            <person name="Beeman R.W."/>
            <person name="Gibbs R."/>
            <person name="Beeman R.W."/>
            <person name="Brown S.J."/>
            <person name="Bucher G."/>
            <person name="Friedrich M."/>
            <person name="Grimmelikhuijzen C.J."/>
            <person name="Klingler M."/>
            <person name="Lorenzen M."/>
            <person name="Richards S."/>
            <person name="Roth S."/>
            <person name="Schroder R."/>
            <person name="Tautz D."/>
            <person name="Zdobnov E.M."/>
            <person name="Muzny D."/>
            <person name="Gibbs R.A."/>
            <person name="Weinstock G.M."/>
            <person name="Attaway T."/>
            <person name="Bell S."/>
            <person name="Buhay C.J."/>
            <person name="Chandrabose M.N."/>
            <person name="Chavez D."/>
            <person name="Clerk-Blankenburg K.P."/>
            <person name="Cree A."/>
            <person name="Dao M."/>
            <person name="Davis C."/>
            <person name="Chacko J."/>
            <person name="Dinh H."/>
            <person name="Dugan-Rocha S."/>
            <person name="Fowler G."/>
            <person name="Garner T.T."/>
            <person name="Garnes J."/>
            <person name="Gnirke A."/>
            <person name="Hawes A."/>
            <person name="Hernandez J."/>
            <person name="Hines S."/>
            <person name="Holder M."/>
            <person name="Hume J."/>
            <person name="Jhangiani S.N."/>
            <person name="Joshi V."/>
            <person name="Khan Z.M."/>
            <person name="Jackson L."/>
            <person name="Kovar C."/>
            <person name="Kowis A."/>
            <person name="Lee S."/>
            <person name="Lewis L.R."/>
            <person name="Margolis J."/>
            <person name="Morgan M."/>
            <person name="Nazareth L.V."/>
            <person name="Nguyen N."/>
            <person name="Okwuonu G."/>
            <person name="Parker D."/>
            <person name="Richards S."/>
            <person name="Ruiz S.J."/>
            <person name="Santibanez J."/>
            <person name="Savard J."/>
            <person name="Scherer S.E."/>
            <person name="Schneider B."/>
            <person name="Sodergren E."/>
            <person name="Tautz D."/>
            <person name="Vattahil S."/>
            <person name="Villasana D."/>
            <person name="White C.S."/>
            <person name="Wright R."/>
            <person name="Park Y."/>
            <person name="Beeman R.W."/>
            <person name="Lord J."/>
            <person name="Oppert B."/>
            <person name="Lorenzen M."/>
            <person name="Brown S."/>
            <person name="Wang L."/>
            <person name="Savard J."/>
            <person name="Tautz D."/>
            <person name="Richards S."/>
            <person name="Weinstock G."/>
            <person name="Gibbs R.A."/>
            <person name="Liu Y."/>
            <person name="Worley K."/>
            <person name="Weinstock G."/>
            <person name="Elsik C.G."/>
            <person name="Reese J.T."/>
            <person name="Elhaik E."/>
            <person name="Landan G."/>
            <person name="Graur D."/>
            <person name="Arensburger P."/>
            <person name="Atkinson P."/>
            <person name="Beeman R.W."/>
            <person name="Beidler J."/>
            <person name="Brown S.J."/>
            <person name="Demuth J.P."/>
            <person name="Drury D.W."/>
            <person name="Du Y.Z."/>
            <person name="Fujiwara H."/>
            <person name="Lorenzen M."/>
            <person name="Maselli V."/>
            <person name="Osanai M."/>
            <person name="Park Y."/>
            <person name="Robertson H.M."/>
            <person name="Tu Z."/>
            <person name="Wang J.J."/>
            <person name="Wang S."/>
            <person name="Richards S."/>
            <person name="Song H."/>
            <person name="Zhang L."/>
            <person name="Sodergren E."/>
            <person name="Werner D."/>
            <person name="Stanke M."/>
            <person name="Morgenstern B."/>
            <person name="Solovyev V."/>
            <person name="Kosarev P."/>
            <person name="Brown G."/>
            <person name="Chen H.C."/>
            <person name="Ermolaeva O."/>
            <person name="Hlavina W."/>
            <person name="Kapustin Y."/>
            <person name="Kiryutin B."/>
            <person name="Kitts P."/>
            <person name="Maglott D."/>
            <person name="Pruitt K."/>
            <person name="Sapojnikov V."/>
            <person name="Souvorov A."/>
            <person name="Mackey A.J."/>
            <person name="Waterhouse R.M."/>
            <person name="Wyder S."/>
            <person name="Zdobnov E.M."/>
            <person name="Zdobnov E.M."/>
            <person name="Wyder S."/>
            <person name="Kriventseva E.V."/>
            <person name="Kadowaki T."/>
            <person name="Bork P."/>
            <person name="Aranda M."/>
            <person name="Bao R."/>
            <person name="Beermann A."/>
            <person name="Berns N."/>
            <person name="Bolognesi R."/>
            <person name="Bonneton F."/>
            <person name="Bopp D."/>
            <person name="Brown S.J."/>
            <person name="Bucher G."/>
            <person name="Butts T."/>
            <person name="Chaumot A."/>
            <person name="Denell R.E."/>
            <person name="Ferrier D.E."/>
            <person name="Friedrich M."/>
            <person name="Gordon C.M."/>
            <person name="Jindra M."/>
            <person name="Klingler M."/>
            <person name="Lan Q."/>
            <person name="Lattorff H.M."/>
            <person name="Laudet V."/>
            <person name="von Levetsow C."/>
            <person name="Liu Z."/>
            <person name="Lutz R."/>
            <person name="Lynch J.A."/>
            <person name="da Fonseca R.N."/>
            <person name="Posnien N."/>
            <person name="Reuter R."/>
            <person name="Roth S."/>
            <person name="Savard J."/>
            <person name="Schinko J.B."/>
            <person name="Schmitt C."/>
            <person name="Schoppmeier M."/>
            <person name="Schroder R."/>
            <person name="Shippy T.D."/>
            <person name="Simonnet F."/>
            <person name="Marques-Souza H."/>
            <person name="Tautz D."/>
            <person name="Tomoyasu Y."/>
            <person name="Trauner J."/>
            <person name="Van der Zee M."/>
            <person name="Vervoort M."/>
            <person name="Wittkopp N."/>
            <person name="Wimmer E.A."/>
            <person name="Yang X."/>
            <person name="Jones A.K."/>
            <person name="Sattelle D.B."/>
            <person name="Ebert P.R."/>
            <person name="Nelson D."/>
            <person name="Scott J.G."/>
            <person name="Beeman R.W."/>
            <person name="Muthukrishnan S."/>
            <person name="Kramer K.J."/>
            <person name="Arakane Y."/>
            <person name="Beeman R.W."/>
            <person name="Zhu Q."/>
            <person name="Hogenkamp D."/>
            <person name="Dixit R."/>
            <person name="Oppert B."/>
            <person name="Jiang H."/>
            <person name="Zou Z."/>
            <person name="Marshall J."/>
            <person name="Elpidina E."/>
            <person name="Vinokurov K."/>
            <person name="Oppert C."/>
            <person name="Zou Z."/>
            <person name="Evans J."/>
            <person name="Lu Z."/>
            <person name="Zhao P."/>
            <person name="Sumathipala N."/>
            <person name="Altincicek B."/>
            <person name="Vilcinskas A."/>
            <person name="Williams M."/>
            <person name="Hultmark D."/>
            <person name="Hetru C."/>
            <person name="Jiang H."/>
            <person name="Grimmelikhuijzen C.J."/>
            <person name="Hauser F."/>
            <person name="Cazzamali G."/>
            <person name="Williamson M."/>
            <person name="Park Y."/>
            <person name="Li B."/>
            <person name="Tanaka Y."/>
            <person name="Predel R."/>
            <person name="Neupert S."/>
            <person name="Schachtner J."/>
            <person name="Verleyen P."/>
            <person name="Raible F."/>
            <person name="Bork P."/>
            <person name="Friedrich M."/>
            <person name="Walden K.K."/>
            <person name="Robertson H.M."/>
            <person name="Angeli S."/>
            <person name="Foret S."/>
            <person name="Bucher G."/>
            <person name="Schuetz S."/>
            <person name="Maleszka R."/>
            <person name="Wimmer E.A."/>
            <person name="Beeman R.W."/>
            <person name="Lorenzen M."/>
            <person name="Tomoyasu Y."/>
            <person name="Miller S.C."/>
            <person name="Grossmann D."/>
            <person name="Bucher G."/>
        </authorList>
    </citation>
    <scope>NUCLEOTIDE SEQUENCE [LARGE SCALE GENOMIC DNA]</scope>
    <source>
        <strain evidence="1 2">Georgia GA2</strain>
    </source>
</reference>
<gene>
    <name evidence="1" type="primary">GLEAN_09663</name>
    <name evidence="1" type="ORF">TcasGA2_TC009663</name>
</gene>
<dbReference type="EMBL" id="KQ971352">
    <property type="protein sequence ID" value="EFA06732.1"/>
    <property type="molecule type" value="Genomic_DNA"/>
</dbReference>
<reference evidence="1 2" key="2">
    <citation type="journal article" date="2010" name="Nucleic Acids Res.">
        <title>BeetleBase in 2010: revisions to provide comprehensive genomic information for Tribolium castaneum.</title>
        <authorList>
            <person name="Kim H.S."/>
            <person name="Murphy T."/>
            <person name="Xia J."/>
            <person name="Caragea D."/>
            <person name="Park Y."/>
            <person name="Beeman R.W."/>
            <person name="Lorenzen M.D."/>
            <person name="Butcher S."/>
            <person name="Manak J.R."/>
            <person name="Brown S.J."/>
        </authorList>
    </citation>
    <scope>GENOME REANNOTATION</scope>
    <source>
        <strain evidence="1 2">Georgia GA2</strain>
    </source>
</reference>
<dbReference type="HOGENOM" id="CLU_1519801_0_0_1"/>
<dbReference type="InParanoid" id="D6WTR3"/>
<accession>D6WTR3</accession>
<name>D6WTR3_TRICA</name>
<dbReference type="AlphaFoldDB" id="D6WTR3"/>
<sequence>MNRIKVCVVVVVSRRFPNERRYLINFFDTNSPPPRRETIYLTIKSNLVADLLKLYKSSCFDMALEKQKSLHEQEERDNCRKGDFDRYTDKTDILSYVKLDRNFGQHEQLFGGLRPTSRRHTTRPLRLFMFKVLTRKPKYKKPTEMDSLMKYDDWKRSALEVLHSARLQANSQRKRQN</sequence>